<feature type="region of interest" description="Disordered" evidence="2">
    <location>
        <begin position="182"/>
        <end position="204"/>
    </location>
</feature>
<gene>
    <name evidence="3" type="ORF">GCM10009544_28110</name>
</gene>
<accession>A0ABP3JTT0</accession>
<proteinExistence type="predicted"/>
<sequence length="259" mass="29005">MIRIIRARRLAALSDQRDRAEARIPAVQLRLAGVKAERDQLLRDFDERALLVQAQAAKLERNLSAEQERAGALAAQLKQTREELAALRTVERWLQTTVEHYLAVADTPVEVIVRDGVVHGVERSRESAKEAVRRIDPAITSWSPVSPDGDLRSGWLVSTRRLPEPPRPPHYAELQARYWPEGPVPQLQEPDRSPEADGSSWPLASLDEGERDEFLASLSFALLLLLKRVVVGECWEQALGPIDAEVERRRAAGKGATDR</sequence>
<evidence type="ECO:0000256" key="1">
    <source>
        <dbReference type="SAM" id="Coils"/>
    </source>
</evidence>
<keyword evidence="1" id="KW-0175">Coiled coil</keyword>
<evidence type="ECO:0000256" key="2">
    <source>
        <dbReference type="SAM" id="MobiDB-lite"/>
    </source>
</evidence>
<protein>
    <submittedName>
        <fullName evidence="3">Uncharacterized protein</fullName>
    </submittedName>
</protein>
<keyword evidence="4" id="KW-1185">Reference proteome</keyword>
<organism evidence="3 4">
    <name type="scientific">Streptomyces stramineus</name>
    <dbReference type="NCBI Taxonomy" id="173861"/>
    <lineage>
        <taxon>Bacteria</taxon>
        <taxon>Bacillati</taxon>
        <taxon>Actinomycetota</taxon>
        <taxon>Actinomycetes</taxon>
        <taxon>Kitasatosporales</taxon>
        <taxon>Streptomycetaceae</taxon>
        <taxon>Streptomyces</taxon>
    </lineage>
</organism>
<evidence type="ECO:0000313" key="3">
    <source>
        <dbReference type="EMBL" id="GAA0464147.1"/>
    </source>
</evidence>
<evidence type="ECO:0000313" key="4">
    <source>
        <dbReference type="Proteomes" id="UP001499895"/>
    </source>
</evidence>
<comment type="caution">
    <text evidence="3">The sequence shown here is derived from an EMBL/GenBank/DDBJ whole genome shotgun (WGS) entry which is preliminary data.</text>
</comment>
<dbReference type="EMBL" id="BAAAHB010000026">
    <property type="protein sequence ID" value="GAA0464147.1"/>
    <property type="molecule type" value="Genomic_DNA"/>
</dbReference>
<dbReference type="Proteomes" id="UP001499895">
    <property type="component" value="Unassembled WGS sequence"/>
</dbReference>
<feature type="coiled-coil region" evidence="1">
    <location>
        <begin position="10"/>
        <end position="83"/>
    </location>
</feature>
<reference evidence="4" key="1">
    <citation type="journal article" date="2019" name="Int. J. Syst. Evol. Microbiol.">
        <title>The Global Catalogue of Microorganisms (GCM) 10K type strain sequencing project: providing services to taxonomists for standard genome sequencing and annotation.</title>
        <authorList>
            <consortium name="The Broad Institute Genomics Platform"/>
            <consortium name="The Broad Institute Genome Sequencing Center for Infectious Disease"/>
            <person name="Wu L."/>
            <person name="Ma J."/>
        </authorList>
    </citation>
    <scope>NUCLEOTIDE SEQUENCE [LARGE SCALE GENOMIC DNA]</scope>
    <source>
        <strain evidence="4">JCM 10649</strain>
    </source>
</reference>
<dbReference type="RefSeq" id="WP_344090057.1">
    <property type="nucleotide sequence ID" value="NZ_BAAAHB010000026.1"/>
</dbReference>
<name>A0ABP3JTT0_9ACTN</name>